<dbReference type="PANTHER" id="PTHR30524:SF0">
    <property type="entry name" value="ALTRONATE OXIDOREDUCTASE-RELATED"/>
    <property type="match status" value="1"/>
</dbReference>
<evidence type="ECO:0000256" key="4">
    <source>
        <dbReference type="ARBA" id="ARBA00023002"/>
    </source>
</evidence>
<evidence type="ECO:0000313" key="9">
    <source>
        <dbReference type="EMBL" id="QIQ42127.1"/>
    </source>
</evidence>
<feature type="domain" description="Mannitol dehydrogenase C-terminal" evidence="8">
    <location>
        <begin position="203"/>
        <end position="344"/>
    </location>
</feature>
<evidence type="ECO:0000259" key="8">
    <source>
        <dbReference type="Pfam" id="PF08125"/>
    </source>
</evidence>
<dbReference type="InterPro" id="IPR013118">
    <property type="entry name" value="Mannitol_DH_C"/>
</dbReference>
<dbReference type="NCBIfam" id="NF002646">
    <property type="entry name" value="PRK02318.1-2"/>
    <property type="match status" value="1"/>
</dbReference>
<dbReference type="PANTHER" id="PTHR30524">
    <property type="entry name" value="MANNITOL-1-PHOSPHATE 5-DEHYDROGENASE"/>
    <property type="match status" value="1"/>
</dbReference>
<dbReference type="PRINTS" id="PR00084">
    <property type="entry name" value="MTLDHDRGNASE"/>
</dbReference>
<organism evidence="9 10">
    <name type="scientific">Buchnera aphidicola</name>
    <name type="common">Microlophium carnosum</name>
    <dbReference type="NCBI Taxonomy" id="2708354"/>
    <lineage>
        <taxon>Bacteria</taxon>
        <taxon>Pseudomonadati</taxon>
        <taxon>Pseudomonadota</taxon>
        <taxon>Gammaproteobacteria</taxon>
        <taxon>Enterobacterales</taxon>
        <taxon>Erwiniaceae</taxon>
        <taxon>Buchnera</taxon>
    </lineage>
</organism>
<dbReference type="InterPro" id="IPR013131">
    <property type="entry name" value="Mannitol_DH_N"/>
</dbReference>
<feature type="binding site" evidence="6">
    <location>
        <begin position="3"/>
        <end position="14"/>
    </location>
    <ligand>
        <name>NAD(+)</name>
        <dbReference type="ChEBI" id="CHEBI:57540"/>
    </ligand>
</feature>
<gene>
    <name evidence="6" type="primary">mtlD</name>
    <name evidence="9" type="ORF">G4A98_02860</name>
</gene>
<dbReference type="InterPro" id="IPR000669">
    <property type="entry name" value="Mannitol_DH"/>
</dbReference>
<evidence type="ECO:0000256" key="1">
    <source>
        <dbReference type="ARBA" id="ARBA00006541"/>
    </source>
</evidence>
<dbReference type="Proteomes" id="UP000503183">
    <property type="component" value="Chromosome"/>
</dbReference>
<evidence type="ECO:0000313" key="10">
    <source>
        <dbReference type="Proteomes" id="UP000503183"/>
    </source>
</evidence>
<dbReference type="InterPro" id="IPR008927">
    <property type="entry name" value="6-PGluconate_DH-like_C_sf"/>
</dbReference>
<proteinExistence type="inferred from homology"/>
<evidence type="ECO:0000256" key="2">
    <source>
        <dbReference type="ARBA" id="ARBA00012939"/>
    </source>
</evidence>
<accession>A0A6G9JV82</accession>
<dbReference type="EMBL" id="CP048747">
    <property type="protein sequence ID" value="QIQ42127.1"/>
    <property type="molecule type" value="Genomic_DNA"/>
</dbReference>
<keyword evidence="5 6" id="KW-0520">NAD</keyword>
<dbReference type="GO" id="GO:0005829">
    <property type="term" value="C:cytosol"/>
    <property type="evidence" value="ECO:0007669"/>
    <property type="project" value="TreeGrafter"/>
</dbReference>
<dbReference type="SUPFAM" id="SSF51735">
    <property type="entry name" value="NAD(P)-binding Rossmann-fold domains"/>
    <property type="match status" value="1"/>
</dbReference>
<dbReference type="Pfam" id="PF08125">
    <property type="entry name" value="Mannitol_dh_C"/>
    <property type="match status" value="1"/>
</dbReference>
<dbReference type="HAMAP" id="MF_00196">
    <property type="entry name" value="Mannitol_dehydrog"/>
    <property type="match status" value="1"/>
</dbReference>
<evidence type="ECO:0000259" key="7">
    <source>
        <dbReference type="Pfam" id="PF01232"/>
    </source>
</evidence>
<comment type="catalytic activity">
    <reaction evidence="6">
        <text>D-mannitol 1-phosphate + NAD(+) = beta-D-fructose 6-phosphate + NADH + H(+)</text>
        <dbReference type="Rhea" id="RHEA:19661"/>
        <dbReference type="ChEBI" id="CHEBI:15378"/>
        <dbReference type="ChEBI" id="CHEBI:57540"/>
        <dbReference type="ChEBI" id="CHEBI:57634"/>
        <dbReference type="ChEBI" id="CHEBI:57945"/>
        <dbReference type="ChEBI" id="CHEBI:61381"/>
        <dbReference type="EC" id="1.1.1.17"/>
    </reaction>
</comment>
<dbReference type="Gene3D" id="1.10.1040.10">
    <property type="entry name" value="N-(1-d-carboxylethyl)-l-norvaline Dehydrogenase, domain 2"/>
    <property type="match status" value="1"/>
</dbReference>
<dbReference type="InterPro" id="IPR023028">
    <property type="entry name" value="Mannitol_1_phos_5_DH"/>
</dbReference>
<dbReference type="Pfam" id="PF01232">
    <property type="entry name" value="Mannitol_dh"/>
    <property type="match status" value="1"/>
</dbReference>
<keyword evidence="4 6" id="KW-0560">Oxidoreductase</keyword>
<sequence>MKALHFGAGNIGRGFIGKTLSESGFNVVFSDVNQDIVDAINYKKEYFVKITGINQNKIIHVKKVSAINFNDPDIIRIIASVDLITTAAGPSALNKIALIITCGIILKIKNKSIRPLNIIACENKIQASSFLKKEVLKKLPIKYHDYLNEYIGFIDCSIDTIIPLINNKDCLFLMAEDFKEWIVDITQFKGTVPKIVDMKMSNNLNSFIERKLFTLNTGHAIAAYLGLIKKYKTIQEAISDKQIRIIVRCAMEESGSVLIKRYNFNKNDHLSYINKIFLRFENPSLSDKLERIARNPLQKLGKEERLIKPLLGAIKYKLPYFNLAKGIAAAFHYQNPNDLESMQISSLIKTKGLKDTLIEICNLPINSKEVHFIMSEYNSIIKNIK</sequence>
<dbReference type="SUPFAM" id="SSF48179">
    <property type="entry name" value="6-phosphogluconate dehydrogenase C-terminal domain-like"/>
    <property type="match status" value="1"/>
</dbReference>
<comment type="similarity">
    <text evidence="1 6">Belongs to the mannitol dehydrogenase family.</text>
</comment>
<dbReference type="EC" id="1.1.1.17" evidence="2 6"/>
<evidence type="ECO:0000256" key="6">
    <source>
        <dbReference type="HAMAP-Rule" id="MF_00196"/>
    </source>
</evidence>
<dbReference type="NCBIfam" id="NF002652">
    <property type="entry name" value="PRK02318.2-5"/>
    <property type="match status" value="1"/>
</dbReference>
<dbReference type="InterPro" id="IPR013328">
    <property type="entry name" value="6PGD_dom2"/>
</dbReference>
<dbReference type="InterPro" id="IPR036291">
    <property type="entry name" value="NAD(P)-bd_dom_sf"/>
</dbReference>
<evidence type="ECO:0000256" key="5">
    <source>
        <dbReference type="ARBA" id="ARBA00023027"/>
    </source>
</evidence>
<feature type="domain" description="Mannitol dehydrogenase N-terminal" evidence="7">
    <location>
        <begin position="1"/>
        <end position="195"/>
    </location>
</feature>
<name>A0A6G9JV82_9GAMM</name>
<dbReference type="NCBIfam" id="NF002650">
    <property type="entry name" value="PRK02318.2-2"/>
    <property type="match status" value="1"/>
</dbReference>
<protein>
    <recommendedName>
        <fullName evidence="3 6">Mannitol-1-phosphate 5-dehydrogenase</fullName>
        <ecNumber evidence="2 6">1.1.1.17</ecNumber>
    </recommendedName>
</protein>
<dbReference type="GO" id="GO:0008926">
    <property type="term" value="F:mannitol-1-phosphate 5-dehydrogenase activity"/>
    <property type="evidence" value="ECO:0007669"/>
    <property type="project" value="UniProtKB-UniRule"/>
</dbReference>
<dbReference type="GO" id="GO:0019592">
    <property type="term" value="P:mannitol catabolic process"/>
    <property type="evidence" value="ECO:0007669"/>
    <property type="project" value="TreeGrafter"/>
</dbReference>
<evidence type="ECO:0000256" key="3">
    <source>
        <dbReference type="ARBA" id="ARBA00016219"/>
    </source>
</evidence>
<dbReference type="Gene3D" id="3.40.50.720">
    <property type="entry name" value="NAD(P)-binding Rossmann-like Domain"/>
    <property type="match status" value="1"/>
</dbReference>
<reference evidence="9 10" key="1">
    <citation type="submission" date="2020-04" db="EMBL/GenBank/DDBJ databases">
        <title>Parallel evolution in the integration of a co-obligate aphid symbiosis.</title>
        <authorList>
            <person name="Monnin D."/>
            <person name="Jackson R."/>
            <person name="Kiers E.T."/>
            <person name="Bunker M."/>
            <person name="Ellers J."/>
            <person name="Henry L.M."/>
        </authorList>
    </citation>
    <scope>NUCLEOTIDE SEQUENCE [LARGE SCALE GENOMIC DNA]</scope>
    <source>
        <strain evidence="9">MCAR-56B</strain>
    </source>
</reference>
<dbReference type="AlphaFoldDB" id="A0A6G9JV82"/>